<feature type="domain" description="N-acetyltransferase" evidence="1">
    <location>
        <begin position="9"/>
        <end position="191"/>
    </location>
</feature>
<evidence type="ECO:0000313" key="3">
    <source>
        <dbReference type="Proteomes" id="UP000675781"/>
    </source>
</evidence>
<dbReference type="PROSITE" id="PS51186">
    <property type="entry name" value="GNAT"/>
    <property type="match status" value="1"/>
</dbReference>
<dbReference type="SUPFAM" id="SSF55729">
    <property type="entry name" value="Acyl-CoA N-acyltransferases (Nat)"/>
    <property type="match status" value="1"/>
</dbReference>
<dbReference type="Pfam" id="PF13302">
    <property type="entry name" value="Acetyltransf_3"/>
    <property type="match status" value="1"/>
</dbReference>
<name>A0A941EQH6_9ACTN</name>
<evidence type="ECO:0000313" key="2">
    <source>
        <dbReference type="EMBL" id="MBR7836615.1"/>
    </source>
</evidence>
<dbReference type="Gene3D" id="3.40.630.30">
    <property type="match status" value="1"/>
</dbReference>
<dbReference type="EMBL" id="JAGSOG010000151">
    <property type="protein sequence ID" value="MBR7836615.1"/>
    <property type="molecule type" value="Genomic_DNA"/>
</dbReference>
<dbReference type="InterPro" id="IPR051531">
    <property type="entry name" value="N-acetyltransferase"/>
</dbReference>
<comment type="caution">
    <text evidence="2">The sequence shown here is derived from an EMBL/GenBank/DDBJ whole genome shotgun (WGS) entry which is preliminary data.</text>
</comment>
<dbReference type="PANTHER" id="PTHR43792">
    <property type="entry name" value="GNAT FAMILY, PUTATIVE (AFU_ORTHOLOGUE AFUA_3G00765)-RELATED-RELATED"/>
    <property type="match status" value="1"/>
</dbReference>
<organism evidence="2 3">
    <name type="scientific">Actinospica durhamensis</name>
    <dbReference type="NCBI Taxonomy" id="1508375"/>
    <lineage>
        <taxon>Bacteria</taxon>
        <taxon>Bacillati</taxon>
        <taxon>Actinomycetota</taxon>
        <taxon>Actinomycetes</taxon>
        <taxon>Catenulisporales</taxon>
        <taxon>Actinospicaceae</taxon>
        <taxon>Actinospica</taxon>
    </lineage>
</organism>
<dbReference type="InterPro" id="IPR000182">
    <property type="entry name" value="GNAT_dom"/>
</dbReference>
<keyword evidence="3" id="KW-1185">Reference proteome</keyword>
<dbReference type="Proteomes" id="UP000675781">
    <property type="component" value="Unassembled WGS sequence"/>
</dbReference>
<dbReference type="RefSeq" id="WP_212531087.1">
    <property type="nucleotide sequence ID" value="NZ_JAGSOG010000151.1"/>
</dbReference>
<dbReference type="InterPro" id="IPR016181">
    <property type="entry name" value="Acyl_CoA_acyltransferase"/>
</dbReference>
<protein>
    <submittedName>
        <fullName evidence="2">GNAT family N-acetyltransferase</fullName>
    </submittedName>
</protein>
<dbReference type="PANTHER" id="PTHR43792:SF1">
    <property type="entry name" value="N-ACETYLTRANSFERASE DOMAIN-CONTAINING PROTEIN"/>
    <property type="match status" value="1"/>
</dbReference>
<dbReference type="GO" id="GO:0016747">
    <property type="term" value="F:acyltransferase activity, transferring groups other than amino-acyl groups"/>
    <property type="evidence" value="ECO:0007669"/>
    <property type="project" value="InterPro"/>
</dbReference>
<accession>A0A941EQH6</accession>
<reference evidence="2" key="1">
    <citation type="submission" date="2021-04" db="EMBL/GenBank/DDBJ databases">
        <title>Genome based classification of Actinospica acidithermotolerans sp. nov., an actinobacterium isolated from an Indonesian hot spring.</title>
        <authorList>
            <person name="Kusuma A.B."/>
            <person name="Putra K.E."/>
            <person name="Nafisah S."/>
            <person name="Loh J."/>
            <person name="Nouioui I."/>
            <person name="Goodfellow M."/>
        </authorList>
    </citation>
    <scope>NUCLEOTIDE SEQUENCE</scope>
    <source>
        <strain evidence="2">CSCA 57</strain>
    </source>
</reference>
<gene>
    <name evidence="2" type="ORF">KDL01_25270</name>
</gene>
<sequence length="192" mass="21134">MELLRTERMILRPWAEQDVAAFFDIYSRDEVARWLGAHPRRPVSDIEDARKRLLGWRKFHDGFEAPYGLWAMVPHGPDALDGGSTAQDGPAAPVGTALLLPLADDDGPTDQVEVGWHLHPDFQGRGLATEAAAALLTVLPANAPDRVLALTDLDNTRSQAVATRLGMVDQGTTDRWFGETLLQFCWTRPPAA</sequence>
<dbReference type="AlphaFoldDB" id="A0A941EQH6"/>
<proteinExistence type="predicted"/>
<evidence type="ECO:0000259" key="1">
    <source>
        <dbReference type="PROSITE" id="PS51186"/>
    </source>
</evidence>